<protein>
    <recommendedName>
        <fullName evidence="2">DUF8021 domain-containing protein</fullName>
    </recommendedName>
</protein>
<dbReference type="RefSeq" id="WP_159792697.1">
    <property type="nucleotide sequence ID" value="NZ_WTYM01000030.1"/>
</dbReference>
<gene>
    <name evidence="3" type="ORF">GRI89_04765</name>
</gene>
<evidence type="ECO:0000259" key="2">
    <source>
        <dbReference type="Pfam" id="PF26061"/>
    </source>
</evidence>
<evidence type="ECO:0000256" key="1">
    <source>
        <dbReference type="SAM" id="SignalP"/>
    </source>
</evidence>
<feature type="signal peptide" evidence="1">
    <location>
        <begin position="1"/>
        <end position="24"/>
    </location>
</feature>
<comment type="caution">
    <text evidence="3">The sequence shown here is derived from an EMBL/GenBank/DDBJ whole genome shotgun (WGS) entry which is preliminary data.</text>
</comment>
<dbReference type="EMBL" id="WTYM01000030">
    <property type="protein sequence ID" value="MXO58851.1"/>
    <property type="molecule type" value="Genomic_DNA"/>
</dbReference>
<proteinExistence type="predicted"/>
<dbReference type="OrthoDB" id="7401158at2"/>
<dbReference type="AlphaFoldDB" id="A0A6I4SS96"/>
<evidence type="ECO:0000313" key="4">
    <source>
        <dbReference type="Proteomes" id="UP000433652"/>
    </source>
</evidence>
<dbReference type="Proteomes" id="UP000433652">
    <property type="component" value="Unassembled WGS sequence"/>
</dbReference>
<accession>A0A6I4SS96</accession>
<organism evidence="3 4">
    <name type="scientific">Croceibacterium salegens</name>
    <dbReference type="NCBI Taxonomy" id="1737568"/>
    <lineage>
        <taxon>Bacteria</taxon>
        <taxon>Pseudomonadati</taxon>
        <taxon>Pseudomonadota</taxon>
        <taxon>Alphaproteobacteria</taxon>
        <taxon>Sphingomonadales</taxon>
        <taxon>Erythrobacteraceae</taxon>
        <taxon>Croceibacterium</taxon>
    </lineage>
</organism>
<keyword evidence="4" id="KW-1185">Reference proteome</keyword>
<evidence type="ECO:0000313" key="3">
    <source>
        <dbReference type="EMBL" id="MXO58851.1"/>
    </source>
</evidence>
<dbReference type="InterPro" id="IPR058334">
    <property type="entry name" value="DUF8021"/>
</dbReference>
<name>A0A6I4SS96_9SPHN</name>
<feature type="chain" id="PRO_5026140469" description="DUF8021 domain-containing protein" evidence="1">
    <location>
        <begin position="25"/>
        <end position="288"/>
    </location>
</feature>
<sequence length="288" mass="31991">MKVSKIAALVVAAATMATASPAAAQFFGGTCTRAELQEMADKYIKGQTEGLPLYVPMGNWVTYHENGELSTMSQGTFSIPLKVAHHRAALDTDQCKVFLEIVSYESEKPYVIAVQFGARGGNASNFEVISTTKGDWLFDAKYTYEYARREDWSEIPDDKRNTPAELKAAADAYLDLFKDKSVQVPWGTPCNRLEGSVYTNADTCNVGVPDNIDMIDREYVIDPVIGAVDVFLKMGPNKRPDSHLFRIENGKIRFVHTVTNCLGDDNCGFGSFDEMLKKNPQMRPPFKD</sequence>
<feature type="domain" description="DUF8021" evidence="2">
    <location>
        <begin position="159"/>
        <end position="259"/>
    </location>
</feature>
<reference evidence="3 4" key="1">
    <citation type="submission" date="2019-12" db="EMBL/GenBank/DDBJ databases">
        <title>Genomic-based taxomic classification of the family Erythrobacteraceae.</title>
        <authorList>
            <person name="Xu L."/>
        </authorList>
    </citation>
    <scope>NUCLEOTIDE SEQUENCE [LARGE SCALE GENOMIC DNA]</scope>
    <source>
        <strain evidence="3 4">MCCC 1K01500</strain>
    </source>
</reference>
<keyword evidence="1" id="KW-0732">Signal</keyword>
<dbReference type="Pfam" id="PF26061">
    <property type="entry name" value="DUF8021"/>
    <property type="match status" value="1"/>
</dbReference>